<evidence type="ECO:0000313" key="3">
    <source>
        <dbReference type="Proteomes" id="UP000007264"/>
    </source>
</evidence>
<reference evidence="2 3" key="1">
    <citation type="journal article" date="2012" name="Genome Biol.">
        <title>The genome of the polar eukaryotic microalga coccomyxa subellipsoidea reveals traits of cold adaptation.</title>
        <authorList>
            <person name="Blanc G."/>
            <person name="Agarkova I."/>
            <person name="Grimwood J."/>
            <person name="Kuo A."/>
            <person name="Brueggeman A."/>
            <person name="Dunigan D."/>
            <person name="Gurnon J."/>
            <person name="Ladunga I."/>
            <person name="Lindquist E."/>
            <person name="Lucas S."/>
            <person name="Pangilinan J."/>
            <person name="Proschold T."/>
            <person name="Salamov A."/>
            <person name="Schmutz J."/>
            <person name="Weeks D."/>
            <person name="Yamada T."/>
            <person name="Claverie J.M."/>
            <person name="Grigoriev I."/>
            <person name="Van Etten J."/>
            <person name="Lomsadze A."/>
            <person name="Borodovsky M."/>
        </authorList>
    </citation>
    <scope>NUCLEOTIDE SEQUENCE [LARGE SCALE GENOMIC DNA]</scope>
    <source>
        <strain evidence="2 3">C-169</strain>
    </source>
</reference>
<organism evidence="2 3">
    <name type="scientific">Coccomyxa subellipsoidea (strain C-169)</name>
    <name type="common">Green microalga</name>
    <dbReference type="NCBI Taxonomy" id="574566"/>
    <lineage>
        <taxon>Eukaryota</taxon>
        <taxon>Viridiplantae</taxon>
        <taxon>Chlorophyta</taxon>
        <taxon>core chlorophytes</taxon>
        <taxon>Trebouxiophyceae</taxon>
        <taxon>Trebouxiophyceae incertae sedis</taxon>
        <taxon>Coccomyxaceae</taxon>
        <taxon>Coccomyxa</taxon>
        <taxon>Coccomyxa subellipsoidea</taxon>
    </lineage>
</organism>
<evidence type="ECO:0000313" key="2">
    <source>
        <dbReference type="EMBL" id="EIE19398.1"/>
    </source>
</evidence>
<accession>I0YLX9</accession>
<protein>
    <submittedName>
        <fullName evidence="2">Uncharacterized protein</fullName>
    </submittedName>
</protein>
<name>I0YLX9_COCSC</name>
<dbReference type="AlphaFoldDB" id="I0YLX9"/>
<feature type="region of interest" description="Disordered" evidence="1">
    <location>
        <begin position="28"/>
        <end position="68"/>
    </location>
</feature>
<evidence type="ECO:0000256" key="1">
    <source>
        <dbReference type="SAM" id="MobiDB-lite"/>
    </source>
</evidence>
<dbReference type="Proteomes" id="UP000007264">
    <property type="component" value="Unassembled WGS sequence"/>
</dbReference>
<dbReference type="KEGG" id="csl:COCSUDRAFT_58686"/>
<comment type="caution">
    <text evidence="2">The sequence shown here is derived from an EMBL/GenBank/DDBJ whole genome shotgun (WGS) entry which is preliminary data.</text>
</comment>
<keyword evidence="3" id="KW-1185">Reference proteome</keyword>
<dbReference type="RefSeq" id="XP_005643942.1">
    <property type="nucleotide sequence ID" value="XM_005643885.1"/>
</dbReference>
<gene>
    <name evidence="2" type="ORF">COCSUDRAFT_58686</name>
</gene>
<feature type="compositionally biased region" description="Basic and acidic residues" evidence="1">
    <location>
        <begin position="32"/>
        <end position="42"/>
    </location>
</feature>
<proteinExistence type="predicted"/>
<dbReference type="GeneID" id="17037338"/>
<dbReference type="EMBL" id="AGSI01000019">
    <property type="protein sequence ID" value="EIE19398.1"/>
    <property type="molecule type" value="Genomic_DNA"/>
</dbReference>
<sequence length="68" mass="7230">MQAQLGAELERADGLREEVARLRAQAIAAPRARKDGEWREGSGADSPQRINVLPGGSPRGSPARHSGN</sequence>